<dbReference type="Proteomes" id="UP001597124">
    <property type="component" value="Unassembled WGS sequence"/>
</dbReference>
<feature type="signal peptide" evidence="1">
    <location>
        <begin position="1"/>
        <end position="19"/>
    </location>
</feature>
<feature type="chain" id="PRO_5046558000" description="DUF5666 domain-containing protein" evidence="1">
    <location>
        <begin position="20"/>
        <end position="196"/>
    </location>
</feature>
<reference evidence="3" key="1">
    <citation type="journal article" date="2019" name="Int. J. Syst. Evol. Microbiol.">
        <title>The Global Catalogue of Microorganisms (GCM) 10K type strain sequencing project: providing services to taxonomists for standard genome sequencing and annotation.</title>
        <authorList>
            <consortium name="The Broad Institute Genomics Platform"/>
            <consortium name="The Broad Institute Genome Sequencing Center for Infectious Disease"/>
            <person name="Wu L."/>
            <person name="Ma J."/>
        </authorList>
    </citation>
    <scope>NUCLEOTIDE SEQUENCE [LARGE SCALE GENOMIC DNA]</scope>
    <source>
        <strain evidence="3">CCUG 52537</strain>
    </source>
</reference>
<gene>
    <name evidence="2" type="ORF">ACFQ00_07095</name>
</gene>
<organism evidence="2 3">
    <name type="scientific">Sphingosinicella xenopeptidilytica</name>
    <dbReference type="NCBI Taxonomy" id="364098"/>
    <lineage>
        <taxon>Bacteria</taxon>
        <taxon>Pseudomonadati</taxon>
        <taxon>Pseudomonadota</taxon>
        <taxon>Alphaproteobacteria</taxon>
        <taxon>Sphingomonadales</taxon>
        <taxon>Sphingosinicellaceae</taxon>
        <taxon>Sphingosinicella</taxon>
    </lineage>
</organism>
<accession>A0ABW3C152</accession>
<keyword evidence="1" id="KW-0732">Signal</keyword>
<evidence type="ECO:0000313" key="2">
    <source>
        <dbReference type="EMBL" id="MFD0848084.1"/>
    </source>
</evidence>
<name>A0ABW3C152_SPHXN</name>
<evidence type="ECO:0008006" key="4">
    <source>
        <dbReference type="Google" id="ProtNLM"/>
    </source>
</evidence>
<dbReference type="EMBL" id="JBHTIK010000004">
    <property type="protein sequence ID" value="MFD0848084.1"/>
    <property type="molecule type" value="Genomic_DNA"/>
</dbReference>
<keyword evidence="3" id="KW-1185">Reference proteome</keyword>
<evidence type="ECO:0000313" key="3">
    <source>
        <dbReference type="Proteomes" id="UP001597124"/>
    </source>
</evidence>
<protein>
    <recommendedName>
        <fullName evidence="4">DUF5666 domain-containing protein</fullName>
    </recommendedName>
</protein>
<dbReference type="RefSeq" id="WP_381488264.1">
    <property type="nucleotide sequence ID" value="NZ_JBHTIK010000004.1"/>
</dbReference>
<sequence>MNGWGLMAAALVLPSAAIAQEQTSPVTAEAVPAVTTMSAGRLTKGTVLELMVLNEVSSRTAQPGMRIVLRLNKPLLIDGKLVLAEGTPVFGEVLDTKMSGSAGSRGQLSARLTHIQNGTQRIPVTGDMSALGKGGKSDDALKWVLAPIYAPFAPGNNAKLKAGQIVNGVIEADHDVTWDAGGKAQITPTTASGPVS</sequence>
<comment type="caution">
    <text evidence="2">The sequence shown here is derived from an EMBL/GenBank/DDBJ whole genome shotgun (WGS) entry which is preliminary data.</text>
</comment>
<evidence type="ECO:0000256" key="1">
    <source>
        <dbReference type="SAM" id="SignalP"/>
    </source>
</evidence>
<proteinExistence type="predicted"/>